<dbReference type="RefSeq" id="WP_131853805.1">
    <property type="nucleotide sequence ID" value="NZ_SKFH01000041.1"/>
</dbReference>
<accession>A0A4R4DZX0</accession>
<gene>
    <name evidence="1" type="ORF">E0486_16480</name>
</gene>
<keyword evidence="2" id="KW-1185">Reference proteome</keyword>
<proteinExistence type="predicted"/>
<dbReference type="EMBL" id="SKFH01000041">
    <property type="protein sequence ID" value="TCZ66943.1"/>
    <property type="molecule type" value="Genomic_DNA"/>
</dbReference>
<dbReference type="AlphaFoldDB" id="A0A4R4DZX0"/>
<sequence>MVKKILKYSGITLGVLLLLLLLAPFLFRKQLVAALKKGLNENLAAQVDFKDVSLSFFRQFPKVSVAIDSLRIVGKGDFAGDTLLQAGRVETALHFWSVVSGSNYRIYSVNLDAPKINAIVHADGKANWDIALPDTSTTPAGDSKPFRLELQRYTINGGDIRYRDESSGMEAVLRGLDHEGSGDFSAEHYKLQTKTAAGAVSFRYGAIPYLSEVATKLDADFDIDSKTSTYRFDKGRITLNALELLTSGSIRLVNDSTYDMDLSLKAPSTTFREVLSLIPSIYKKDFDKIKTAGTAKVEGFVKGVYSPTQLPAFDVKLDVANGSFQYPDLPAPVRDINLALQVQNPDGGPDHTSIRVPQVHLNMGGAPIDGRFVLQQPLTAMNIDAAVKGALDLANVSRMVKLEAGTRLAGKALADVTMKGSVAALQLKSYDGFSAGGTVRLDGFQYSSKEYPAGVELQTLLASFTPRNITLSQLAGRYGKSHFTASGTLDNVLAYVLKNDPLKGALTFHADQIDLNEFIPVSDDTAQSSSTAAAPFLVPANLDLALHASADGVRYDQVNLKGLTGRLAVNNQTVFLQDVRAAALEGTMRINGTYSTLLDKKHPDISLSYDLQGLDIRKTFLAFNTVQKLMPVAQYMGGRLSSQLVVTGKLGAGMMPDFSSLTGKGNLLLIEGLLEKFAPVDKLAGTLGIAQLQHLSLKDVKSYFEFANGQVLVKPFTVKVADMELEAGGLHGFDQSLAYVLNLKVPRAKMGATANNFVNNLAAQAASRGLPVKLGETVNLKVNVGGTIRNPQLHTALKESGASIADELKTQATDFVKAKADSARNTLRDSLNAVKKQLADDAKKTLLNTITGTKDTTATGAPATDIKKKAENTGRSILNGLFGKKQKDTTQH</sequence>
<comment type="caution">
    <text evidence="1">The sequence shown here is derived from an EMBL/GenBank/DDBJ whole genome shotgun (WGS) entry which is preliminary data.</text>
</comment>
<reference evidence="1 2" key="1">
    <citation type="submission" date="2019-03" db="EMBL/GenBank/DDBJ databases">
        <authorList>
            <person name="Kim M.K.M."/>
        </authorList>
    </citation>
    <scope>NUCLEOTIDE SEQUENCE [LARGE SCALE GENOMIC DNA]</scope>
    <source>
        <strain evidence="1 2">17J68-15</strain>
    </source>
</reference>
<dbReference type="InterPro" id="IPR008023">
    <property type="entry name" value="DUF748"/>
</dbReference>
<protein>
    <submittedName>
        <fullName evidence="1">AsmA family protein</fullName>
    </submittedName>
</protein>
<evidence type="ECO:0000313" key="1">
    <source>
        <dbReference type="EMBL" id="TCZ66943.1"/>
    </source>
</evidence>
<name>A0A4R4DZX0_9BACT</name>
<organism evidence="1 2">
    <name type="scientific">Flaviaesturariibacter aridisoli</name>
    <dbReference type="NCBI Taxonomy" id="2545761"/>
    <lineage>
        <taxon>Bacteria</taxon>
        <taxon>Pseudomonadati</taxon>
        <taxon>Bacteroidota</taxon>
        <taxon>Chitinophagia</taxon>
        <taxon>Chitinophagales</taxon>
        <taxon>Chitinophagaceae</taxon>
        <taxon>Flaviaestuariibacter</taxon>
    </lineage>
</organism>
<dbReference type="Proteomes" id="UP000295164">
    <property type="component" value="Unassembled WGS sequence"/>
</dbReference>
<evidence type="ECO:0000313" key="2">
    <source>
        <dbReference type="Proteomes" id="UP000295164"/>
    </source>
</evidence>
<dbReference type="Pfam" id="PF05359">
    <property type="entry name" value="DUF748"/>
    <property type="match status" value="1"/>
</dbReference>
<dbReference type="OrthoDB" id="596403at2"/>